<evidence type="ECO:0000256" key="6">
    <source>
        <dbReference type="ARBA" id="ARBA00022840"/>
    </source>
</evidence>
<protein>
    <recommendedName>
        <fullName evidence="8 13">Lon protease homolog</fullName>
        <ecNumber evidence="8 13">3.4.21.-</ecNumber>
    </recommendedName>
</protein>
<evidence type="ECO:0000259" key="15">
    <source>
        <dbReference type="PROSITE" id="PS51786"/>
    </source>
</evidence>
<dbReference type="Gene3D" id="1.20.58.1480">
    <property type="match status" value="1"/>
</dbReference>
<dbReference type="GO" id="GO:0006515">
    <property type="term" value="P:protein quality control for misfolded or incompletely synthesized proteins"/>
    <property type="evidence" value="ECO:0007669"/>
    <property type="project" value="TreeGrafter"/>
</dbReference>
<dbReference type="SUPFAM" id="SSF88697">
    <property type="entry name" value="PUA domain-like"/>
    <property type="match status" value="1"/>
</dbReference>
<keyword evidence="6 8" id="KW-0067">ATP-binding</keyword>
<dbReference type="InterPro" id="IPR014721">
    <property type="entry name" value="Ribsml_uS5_D2-typ_fold_subgr"/>
</dbReference>
<dbReference type="InterPro" id="IPR027065">
    <property type="entry name" value="Lon_Prtase"/>
</dbReference>
<evidence type="ECO:0000256" key="3">
    <source>
        <dbReference type="ARBA" id="ARBA00022741"/>
    </source>
</evidence>
<dbReference type="CDD" id="cd19500">
    <property type="entry name" value="RecA-like_Lon"/>
    <property type="match status" value="1"/>
</dbReference>
<dbReference type="SMART" id="SM00464">
    <property type="entry name" value="LON"/>
    <property type="match status" value="1"/>
</dbReference>
<evidence type="ECO:0000256" key="2">
    <source>
        <dbReference type="ARBA" id="ARBA00022670"/>
    </source>
</evidence>
<sequence length="875" mass="95505">MGYGDAAPRPDRVLGLGLGRRPLFPGMVHSLSLSREAASAAQAEMKAGRPYVGLFLRRESNKDPGGELLSEIRSRIENDEDALDAALGVVHGTGAFAQIHNLQDTPDGQTQALVLVHRRIDLASVADAGPPPRFGVTHWPREVWEAEDGVVIEHQQPQAAAGGKPPFRGRRRSPKKGTEAPQAEAPRVKADVVRALSNEIVAMIRELVQLNPLYREHMHFFAQRIDIADPYKLADFACALATAEGADLQRALEERDVAERLRIALELVLKERELSKLQQEISQEVEKKISGQQRTFMLNEQLKAIKKELGMEQDDKEAIIAKYKRRLEQLEQGVHPSDHHHHHQDESEEWTSVIPRLAKEAIDEELVKLATLEKNSAEFNVTRNYLDWLTAIPWGRHTPEVFDVGEARRVLDEDHYGMDDVKERILELVAVGKLVGAVKGKILCLVGPPGVGKTSIGSSIAKALGREFQRFSVGGLHDVAEIKGHRRTYVGAMPGKPLQALKAAKSCNPLVLLDEIDKLGSGHGGDPASALLELLDPAQNNGFLDHYLDVPVDLSRCLFVCTANVEHTIPTPLLDRMEVVRLAGYDLEEKLAIATQHLMPAAFKEAGLDVEEDAPRIVDDALRALVKGHSREAGVRSLQKLIEKIARKLALASVKGDPVRVVDENNLEDFVGKPKFPKDRLYPDAPPVGVVMGLAWNSMGGSTIYVEAASVSKKEGPPKLSTTGQLGSVMEESSRVALAHVRTRYASDLEGLEMHVHVPEGATPKDGPSAGVTIATALVSLATNTPVRSDLAMTGELSLTGRVLPIGGVKEKVIAARRAGVTQVLMPVDNQRDYDELADYLKEGLTPHFASTFDDVLGAAFDRSAPPPPPPPPPQ</sequence>
<dbReference type="NCBIfam" id="TIGR00763">
    <property type="entry name" value="lon"/>
    <property type="match status" value="1"/>
</dbReference>
<name>A0AAD7UG36_9STRA</name>
<feature type="region of interest" description="Disordered" evidence="14">
    <location>
        <begin position="155"/>
        <end position="186"/>
    </location>
</feature>
<dbReference type="GO" id="GO:0016887">
    <property type="term" value="F:ATP hydrolysis activity"/>
    <property type="evidence" value="ECO:0007669"/>
    <property type="project" value="InterPro"/>
</dbReference>
<feature type="active site" evidence="9 11">
    <location>
        <position position="812"/>
    </location>
</feature>
<dbReference type="InterPro" id="IPR008269">
    <property type="entry name" value="Lon_proteolytic"/>
</dbReference>
<evidence type="ECO:0000256" key="5">
    <source>
        <dbReference type="ARBA" id="ARBA00022825"/>
    </source>
</evidence>
<dbReference type="GO" id="GO:0009536">
    <property type="term" value="C:plastid"/>
    <property type="evidence" value="ECO:0007669"/>
    <property type="project" value="UniProtKB-SubCell"/>
</dbReference>
<dbReference type="PIRSF" id="PIRSF001174">
    <property type="entry name" value="Lon_proteas"/>
    <property type="match status" value="1"/>
</dbReference>
<evidence type="ECO:0000256" key="9">
    <source>
        <dbReference type="PIRSR" id="PIRSR001174-1"/>
    </source>
</evidence>
<evidence type="ECO:0000313" key="17">
    <source>
        <dbReference type="EMBL" id="KAJ8605192.1"/>
    </source>
</evidence>
<dbReference type="InterPro" id="IPR003959">
    <property type="entry name" value="ATPase_AAA_core"/>
</dbReference>
<comment type="caution">
    <text evidence="17">The sequence shown here is derived from an EMBL/GenBank/DDBJ whole genome shotgun (WGS) entry which is preliminary data.</text>
</comment>
<dbReference type="PROSITE" id="PS01046">
    <property type="entry name" value="LON_SER"/>
    <property type="match status" value="1"/>
</dbReference>
<evidence type="ECO:0000256" key="12">
    <source>
        <dbReference type="RuleBase" id="RU000591"/>
    </source>
</evidence>
<evidence type="ECO:0000259" key="16">
    <source>
        <dbReference type="PROSITE" id="PS51787"/>
    </source>
</evidence>
<dbReference type="SUPFAM" id="SSF54211">
    <property type="entry name" value="Ribosomal protein S5 domain 2-like"/>
    <property type="match status" value="1"/>
</dbReference>
<dbReference type="SMART" id="SM00382">
    <property type="entry name" value="AAA"/>
    <property type="match status" value="1"/>
</dbReference>
<dbReference type="Gene3D" id="3.30.230.10">
    <property type="match status" value="1"/>
</dbReference>
<dbReference type="InterPro" id="IPR046336">
    <property type="entry name" value="Lon_prtase_N_sf"/>
</dbReference>
<evidence type="ECO:0000256" key="1">
    <source>
        <dbReference type="ARBA" id="ARBA00004474"/>
    </source>
</evidence>
<evidence type="ECO:0000256" key="4">
    <source>
        <dbReference type="ARBA" id="ARBA00022801"/>
    </source>
</evidence>
<dbReference type="FunFam" id="1.20.5.5270:FF:000001">
    <property type="entry name" value="Lon protease homolog, mitochondrial"/>
    <property type="match status" value="1"/>
</dbReference>
<keyword evidence="4 8" id="KW-0378">Hydrolase</keyword>
<feature type="active site" evidence="9 11">
    <location>
        <position position="769"/>
    </location>
</feature>
<dbReference type="PROSITE" id="PS51787">
    <property type="entry name" value="LON_N"/>
    <property type="match status" value="1"/>
</dbReference>
<dbReference type="FunFam" id="3.40.50.300:FF:000021">
    <property type="entry name" value="Lon protease homolog"/>
    <property type="match status" value="1"/>
</dbReference>
<dbReference type="Pfam" id="PF02190">
    <property type="entry name" value="LON_substr_bdg"/>
    <property type="match status" value="1"/>
</dbReference>
<dbReference type="InterPro" id="IPR004815">
    <property type="entry name" value="Lon_bac/euk-typ"/>
</dbReference>
<dbReference type="Gene3D" id="3.40.50.300">
    <property type="entry name" value="P-loop containing nucleotide triphosphate hydrolases"/>
    <property type="match status" value="1"/>
</dbReference>
<dbReference type="FunFam" id="1.20.58.1480:FF:000002">
    <property type="entry name" value="Lon protease homolog, mitochondrial"/>
    <property type="match status" value="1"/>
</dbReference>
<evidence type="ECO:0000256" key="14">
    <source>
        <dbReference type="SAM" id="MobiDB-lite"/>
    </source>
</evidence>
<evidence type="ECO:0000256" key="11">
    <source>
        <dbReference type="PROSITE-ProRule" id="PRU01122"/>
    </source>
</evidence>
<dbReference type="InterPro" id="IPR008268">
    <property type="entry name" value="Peptidase_S16_AS"/>
</dbReference>
<evidence type="ECO:0000256" key="7">
    <source>
        <dbReference type="ARBA" id="ARBA00050665"/>
    </source>
</evidence>
<dbReference type="InterPro" id="IPR020568">
    <property type="entry name" value="Ribosomal_Su5_D2-typ_SF"/>
</dbReference>
<feature type="domain" description="Lon N-terminal" evidence="16">
    <location>
        <begin position="13"/>
        <end position="272"/>
    </location>
</feature>
<dbReference type="GO" id="GO:0007005">
    <property type="term" value="P:mitochondrion organization"/>
    <property type="evidence" value="ECO:0007669"/>
    <property type="project" value="TreeGrafter"/>
</dbReference>
<proteinExistence type="inferred from homology"/>
<dbReference type="PRINTS" id="PR00830">
    <property type="entry name" value="ENDOLAPTASE"/>
</dbReference>
<dbReference type="Proteomes" id="UP001230188">
    <property type="component" value="Unassembled WGS sequence"/>
</dbReference>
<dbReference type="Gene3D" id="2.30.130.40">
    <property type="entry name" value="LON domain-like"/>
    <property type="match status" value="1"/>
</dbReference>
<gene>
    <name evidence="17" type="ORF">CTAYLR_000412</name>
</gene>
<evidence type="ECO:0000256" key="10">
    <source>
        <dbReference type="PIRSR" id="PIRSR001174-2"/>
    </source>
</evidence>
<dbReference type="GO" id="GO:0005759">
    <property type="term" value="C:mitochondrial matrix"/>
    <property type="evidence" value="ECO:0007669"/>
    <property type="project" value="TreeGrafter"/>
</dbReference>
<dbReference type="Gene3D" id="1.10.8.60">
    <property type="match status" value="1"/>
</dbReference>
<dbReference type="GO" id="GO:0004176">
    <property type="term" value="F:ATP-dependent peptidase activity"/>
    <property type="evidence" value="ECO:0007669"/>
    <property type="project" value="UniProtKB-UniRule"/>
</dbReference>
<dbReference type="SUPFAM" id="SSF52540">
    <property type="entry name" value="P-loop containing nucleoside triphosphate hydrolases"/>
    <property type="match status" value="1"/>
</dbReference>
<evidence type="ECO:0000256" key="13">
    <source>
        <dbReference type="RuleBase" id="RU000592"/>
    </source>
</evidence>
<keyword evidence="5 8" id="KW-0720">Serine protease</keyword>
<dbReference type="InterPro" id="IPR054594">
    <property type="entry name" value="Lon_lid"/>
</dbReference>
<comment type="subcellular location">
    <subcellularLocation>
        <location evidence="1">Plastid</location>
    </subcellularLocation>
</comment>
<keyword evidence="18" id="KW-1185">Reference proteome</keyword>
<dbReference type="Pfam" id="PF00004">
    <property type="entry name" value="AAA"/>
    <property type="match status" value="1"/>
</dbReference>
<feature type="binding site" evidence="10">
    <location>
        <begin position="447"/>
        <end position="454"/>
    </location>
    <ligand>
        <name>ATP</name>
        <dbReference type="ChEBI" id="CHEBI:30616"/>
    </ligand>
</feature>
<accession>A0AAD7UG36</accession>
<comment type="similarity">
    <text evidence="8 11 12">Belongs to the peptidase S16 family.</text>
</comment>
<keyword evidence="3 8" id="KW-0547">Nucleotide-binding</keyword>
<evidence type="ECO:0000256" key="8">
    <source>
        <dbReference type="PIRNR" id="PIRNR001174"/>
    </source>
</evidence>
<reference evidence="17" key="1">
    <citation type="submission" date="2023-01" db="EMBL/GenBank/DDBJ databases">
        <title>Metagenome sequencing of chrysophaentin producing Chrysophaeum taylorii.</title>
        <authorList>
            <person name="Davison J."/>
            <person name="Bewley C."/>
        </authorList>
    </citation>
    <scope>NUCLEOTIDE SEQUENCE</scope>
    <source>
        <strain evidence="17">NIES-1699</strain>
    </source>
</reference>
<organism evidence="17 18">
    <name type="scientific">Chrysophaeum taylorii</name>
    <dbReference type="NCBI Taxonomy" id="2483200"/>
    <lineage>
        <taxon>Eukaryota</taxon>
        <taxon>Sar</taxon>
        <taxon>Stramenopiles</taxon>
        <taxon>Ochrophyta</taxon>
        <taxon>Pelagophyceae</taxon>
        <taxon>Pelagomonadales</taxon>
        <taxon>Pelagomonadaceae</taxon>
        <taxon>Chrysophaeum</taxon>
    </lineage>
</organism>
<evidence type="ECO:0000313" key="18">
    <source>
        <dbReference type="Proteomes" id="UP001230188"/>
    </source>
</evidence>
<dbReference type="EMBL" id="JAQMWT010000317">
    <property type="protein sequence ID" value="KAJ8605192.1"/>
    <property type="molecule type" value="Genomic_DNA"/>
</dbReference>
<dbReference type="InterPro" id="IPR003593">
    <property type="entry name" value="AAA+_ATPase"/>
</dbReference>
<dbReference type="GO" id="GO:0003697">
    <property type="term" value="F:single-stranded DNA binding"/>
    <property type="evidence" value="ECO:0007669"/>
    <property type="project" value="TreeGrafter"/>
</dbReference>
<dbReference type="GO" id="GO:0004252">
    <property type="term" value="F:serine-type endopeptidase activity"/>
    <property type="evidence" value="ECO:0007669"/>
    <property type="project" value="UniProtKB-UniRule"/>
</dbReference>
<dbReference type="InterPro" id="IPR003111">
    <property type="entry name" value="Lon_prtase_N"/>
</dbReference>
<dbReference type="InterPro" id="IPR027417">
    <property type="entry name" value="P-loop_NTPase"/>
</dbReference>
<dbReference type="PROSITE" id="PS51786">
    <property type="entry name" value="LON_PROTEOLYTIC"/>
    <property type="match status" value="1"/>
</dbReference>
<dbReference type="Pfam" id="PF22667">
    <property type="entry name" value="Lon_lid"/>
    <property type="match status" value="1"/>
</dbReference>
<comment type="catalytic activity">
    <reaction evidence="7">
        <text>Hydrolysis of proteins in presence of ATP.</text>
        <dbReference type="EC" id="3.4.21.53"/>
    </reaction>
</comment>
<dbReference type="GO" id="GO:0005524">
    <property type="term" value="F:ATP binding"/>
    <property type="evidence" value="ECO:0007669"/>
    <property type="project" value="UniProtKB-KW"/>
</dbReference>
<dbReference type="PANTHER" id="PTHR43718:SF2">
    <property type="entry name" value="LON PROTEASE HOMOLOG, MITOCHONDRIAL"/>
    <property type="match status" value="1"/>
</dbReference>
<dbReference type="Gene3D" id="1.20.5.5270">
    <property type="match status" value="1"/>
</dbReference>
<feature type="domain" description="Lon proteolytic" evidence="15">
    <location>
        <begin position="685"/>
        <end position="863"/>
    </location>
</feature>
<dbReference type="PANTHER" id="PTHR43718">
    <property type="entry name" value="LON PROTEASE"/>
    <property type="match status" value="1"/>
</dbReference>
<dbReference type="EC" id="3.4.21.-" evidence="8 13"/>
<keyword evidence="2 8" id="KW-0645">Protease</keyword>
<dbReference type="InterPro" id="IPR015947">
    <property type="entry name" value="PUA-like_sf"/>
</dbReference>
<dbReference type="AlphaFoldDB" id="A0AAD7UG36"/>
<dbReference type="Pfam" id="PF05362">
    <property type="entry name" value="Lon_C"/>
    <property type="match status" value="1"/>
</dbReference>
<dbReference type="GO" id="GO:0051131">
    <property type="term" value="P:chaperone-mediated protein complex assembly"/>
    <property type="evidence" value="ECO:0007669"/>
    <property type="project" value="TreeGrafter"/>
</dbReference>